<dbReference type="Proteomes" id="UP000288943">
    <property type="component" value="Chromosome"/>
</dbReference>
<name>A0A410WWH3_9BACL</name>
<accession>A0A410WWH3</accession>
<dbReference type="SUPFAM" id="SSF56059">
    <property type="entry name" value="Glutathione synthetase ATP-binding domain-like"/>
    <property type="match status" value="1"/>
</dbReference>
<evidence type="ECO:0000313" key="3">
    <source>
        <dbReference type="Proteomes" id="UP000288943"/>
    </source>
</evidence>
<dbReference type="InterPro" id="IPR026838">
    <property type="entry name" value="YheC/D"/>
</dbReference>
<dbReference type="GeneID" id="95375963"/>
<dbReference type="Pfam" id="PF14398">
    <property type="entry name" value="ATPgrasp_YheCD"/>
    <property type="match status" value="1"/>
</dbReference>
<dbReference type="Gene3D" id="3.30.470.20">
    <property type="entry name" value="ATP-grasp fold, B domain"/>
    <property type="match status" value="1"/>
</dbReference>
<keyword evidence="4" id="KW-1185">Reference proteome</keyword>
<dbReference type="KEGG" id="pchi:PC41400_14195"/>
<evidence type="ECO:0000313" key="2">
    <source>
        <dbReference type="EMBL" id="QAV18765.1"/>
    </source>
</evidence>
<evidence type="ECO:0000313" key="1">
    <source>
        <dbReference type="EMBL" id="MCY9598608.1"/>
    </source>
</evidence>
<evidence type="ECO:0000313" key="4">
    <source>
        <dbReference type="Proteomes" id="UP001527202"/>
    </source>
</evidence>
<proteinExistence type="predicted"/>
<dbReference type="EMBL" id="CP026520">
    <property type="protein sequence ID" value="QAV18765.1"/>
    <property type="molecule type" value="Genomic_DNA"/>
</dbReference>
<reference evidence="1 4" key="2">
    <citation type="submission" date="2022-05" db="EMBL/GenBank/DDBJ databases">
        <title>Genome Sequencing of Bee-Associated Microbes.</title>
        <authorList>
            <person name="Dunlap C."/>
        </authorList>
    </citation>
    <scope>NUCLEOTIDE SEQUENCE [LARGE SCALE GENOMIC DNA]</scope>
    <source>
        <strain evidence="1 4">NRRL B-23120</strain>
    </source>
</reference>
<reference evidence="2 3" key="1">
    <citation type="submission" date="2018-01" db="EMBL/GenBank/DDBJ databases">
        <title>The whole genome sequencing and assembly of Paenibacillus chitinolyticus KCCM 41400 strain.</title>
        <authorList>
            <person name="Kim J.-Y."/>
            <person name="Park M.-K."/>
            <person name="Lee Y.-J."/>
            <person name="Yi H."/>
            <person name="Bahn Y.-S."/>
            <person name="Kim J.F."/>
            <person name="Lee D.-W."/>
        </authorList>
    </citation>
    <scope>NUCLEOTIDE SEQUENCE [LARGE SCALE GENOMIC DNA]</scope>
    <source>
        <strain evidence="2 3">KCCM 41400</strain>
    </source>
</reference>
<protein>
    <submittedName>
        <fullName evidence="1">YheC/YheD family protein</fullName>
    </submittedName>
</protein>
<dbReference type="RefSeq" id="WP_042227788.1">
    <property type="nucleotide sequence ID" value="NZ_CP026520.1"/>
</dbReference>
<organism evidence="2 3">
    <name type="scientific">Paenibacillus chitinolyticus</name>
    <dbReference type="NCBI Taxonomy" id="79263"/>
    <lineage>
        <taxon>Bacteria</taxon>
        <taxon>Bacillati</taxon>
        <taxon>Bacillota</taxon>
        <taxon>Bacilli</taxon>
        <taxon>Bacillales</taxon>
        <taxon>Paenibacillaceae</taxon>
        <taxon>Paenibacillus</taxon>
    </lineage>
</organism>
<dbReference type="Proteomes" id="UP001527202">
    <property type="component" value="Unassembled WGS sequence"/>
</dbReference>
<gene>
    <name evidence="1" type="ORF">M5X16_22915</name>
    <name evidence="2" type="ORF">PC41400_14195</name>
</gene>
<dbReference type="EMBL" id="JAMDMJ010000033">
    <property type="protein sequence ID" value="MCY9598608.1"/>
    <property type="molecule type" value="Genomic_DNA"/>
</dbReference>
<sequence length="245" mass="27944">MNLGGYATKQNVSDSLLKQGEISRNVPETRLYSKGTLKTMLDTYKMVYVKPNSGTGGNGVIRVERKENGYSFQLHTFVKKFPDFDSMAAALRKRIKKTPYVIQQGIHLLRHKGRLFDLRIMIQKNPSGVWETTGIIGRIGHPRKIVTNLCRGGSSKPVEVLLKEHGADIKRYQASLRSLGLRAARHLNKTFPRIKEVGLDIGLDPNLHPWILEANPRPKIRGFKTLKDQSIYRKMLRYQKYHGHA</sequence>
<dbReference type="OrthoDB" id="7869153at2"/>
<dbReference type="AlphaFoldDB" id="A0A410WWH3"/>